<gene>
    <name evidence="1" type="ORF">CFOL_v3_25393</name>
</gene>
<comment type="caution">
    <text evidence="1">The sequence shown here is derived from an EMBL/GenBank/DDBJ whole genome shotgun (WGS) entry which is preliminary data.</text>
</comment>
<feature type="non-terminal residue" evidence="1">
    <location>
        <position position="1"/>
    </location>
</feature>
<name>A0A1Q3CNU9_CEPFO</name>
<reference evidence="2" key="1">
    <citation type="submission" date="2016-04" db="EMBL/GenBank/DDBJ databases">
        <title>Cephalotus genome sequencing.</title>
        <authorList>
            <person name="Fukushima K."/>
            <person name="Hasebe M."/>
            <person name="Fang X."/>
        </authorList>
    </citation>
    <scope>NUCLEOTIDE SEQUENCE [LARGE SCALE GENOMIC DNA]</scope>
    <source>
        <strain evidence="2">cv. St1</strain>
    </source>
</reference>
<dbReference type="Proteomes" id="UP000187406">
    <property type="component" value="Unassembled WGS sequence"/>
</dbReference>
<organism evidence="1 2">
    <name type="scientific">Cephalotus follicularis</name>
    <name type="common">Albany pitcher plant</name>
    <dbReference type="NCBI Taxonomy" id="3775"/>
    <lineage>
        <taxon>Eukaryota</taxon>
        <taxon>Viridiplantae</taxon>
        <taxon>Streptophyta</taxon>
        <taxon>Embryophyta</taxon>
        <taxon>Tracheophyta</taxon>
        <taxon>Spermatophyta</taxon>
        <taxon>Magnoliopsida</taxon>
        <taxon>eudicotyledons</taxon>
        <taxon>Gunneridae</taxon>
        <taxon>Pentapetalae</taxon>
        <taxon>rosids</taxon>
        <taxon>fabids</taxon>
        <taxon>Oxalidales</taxon>
        <taxon>Cephalotaceae</taxon>
        <taxon>Cephalotus</taxon>
    </lineage>
</organism>
<dbReference type="InParanoid" id="A0A1Q3CNU9"/>
<sequence length="119" mass="13620">KIPGYYSKFLSFGGKLTLIKSVLSSMPIHILSLLKVPKLVSNHIQIFFANFMWNSQGNSRLHWIGWHQICHLFEEGGLGIRNMDTVMQSFQSKFVWLFTQMAKPIITRILGSLPENGIL</sequence>
<keyword evidence="2" id="KW-1185">Reference proteome</keyword>
<dbReference type="STRING" id="3775.A0A1Q3CNU9"/>
<accession>A0A1Q3CNU9</accession>
<proteinExistence type="predicted"/>
<dbReference type="PANTHER" id="PTHR33116:SF78">
    <property type="entry name" value="OS12G0587133 PROTEIN"/>
    <property type="match status" value="1"/>
</dbReference>
<evidence type="ECO:0000313" key="1">
    <source>
        <dbReference type="EMBL" id="GAV81940.1"/>
    </source>
</evidence>
<dbReference type="PANTHER" id="PTHR33116">
    <property type="entry name" value="REVERSE TRANSCRIPTASE ZINC-BINDING DOMAIN-CONTAINING PROTEIN-RELATED-RELATED"/>
    <property type="match status" value="1"/>
</dbReference>
<evidence type="ECO:0000313" key="2">
    <source>
        <dbReference type="Proteomes" id="UP000187406"/>
    </source>
</evidence>
<dbReference type="OrthoDB" id="1744944at2759"/>
<protein>
    <recommendedName>
        <fullName evidence="3">Zf-RVT domain-containing protein</fullName>
    </recommendedName>
</protein>
<dbReference type="AlphaFoldDB" id="A0A1Q3CNU9"/>
<evidence type="ECO:0008006" key="3">
    <source>
        <dbReference type="Google" id="ProtNLM"/>
    </source>
</evidence>
<dbReference type="EMBL" id="BDDD01002518">
    <property type="protein sequence ID" value="GAV81940.1"/>
    <property type="molecule type" value="Genomic_DNA"/>
</dbReference>